<protein>
    <submittedName>
        <fullName evidence="2">Hypp7476 protein</fullName>
    </submittedName>
</protein>
<keyword evidence="3" id="KW-1185">Reference proteome</keyword>
<name>A0A8K0EEC4_BRALA</name>
<accession>A0A8K0EEC4</accession>
<dbReference type="AlphaFoldDB" id="A0A8K0EEC4"/>
<evidence type="ECO:0000313" key="2">
    <source>
        <dbReference type="EMBL" id="CAH1245391.1"/>
    </source>
</evidence>
<dbReference type="Proteomes" id="UP000838412">
    <property type="component" value="Chromosome 14"/>
</dbReference>
<dbReference type="OrthoDB" id="10016428at2759"/>
<proteinExistence type="predicted"/>
<keyword evidence="1" id="KW-0732">Signal</keyword>
<gene>
    <name evidence="2" type="primary">Hypp7476</name>
    <name evidence="2" type="ORF">BLAG_LOCUS7742</name>
</gene>
<evidence type="ECO:0000256" key="1">
    <source>
        <dbReference type="SAM" id="SignalP"/>
    </source>
</evidence>
<dbReference type="EMBL" id="OV696699">
    <property type="protein sequence ID" value="CAH1245391.1"/>
    <property type="molecule type" value="Genomic_DNA"/>
</dbReference>
<reference evidence="2" key="1">
    <citation type="submission" date="2022-01" db="EMBL/GenBank/DDBJ databases">
        <authorList>
            <person name="Braso-Vives M."/>
        </authorList>
    </citation>
    <scope>NUCLEOTIDE SEQUENCE</scope>
</reference>
<sequence>MSRSTSGVFVLALLAVAMTTMVAGNNICRAARFTTQMTVNGRVKDVEAGECVVRDNYRIRPKFSGYDASREDFLQNSFRVTDQECCCRVSQHILRTVRFGSAHIKYKDILSCSCQPC</sequence>
<evidence type="ECO:0000313" key="3">
    <source>
        <dbReference type="Proteomes" id="UP000838412"/>
    </source>
</evidence>
<feature type="signal peptide" evidence="1">
    <location>
        <begin position="1"/>
        <end position="24"/>
    </location>
</feature>
<organism evidence="2 3">
    <name type="scientific">Branchiostoma lanceolatum</name>
    <name type="common">Common lancelet</name>
    <name type="synonym">Amphioxus lanceolatum</name>
    <dbReference type="NCBI Taxonomy" id="7740"/>
    <lineage>
        <taxon>Eukaryota</taxon>
        <taxon>Metazoa</taxon>
        <taxon>Chordata</taxon>
        <taxon>Cephalochordata</taxon>
        <taxon>Leptocardii</taxon>
        <taxon>Amphioxiformes</taxon>
        <taxon>Branchiostomatidae</taxon>
        <taxon>Branchiostoma</taxon>
    </lineage>
</organism>
<feature type="chain" id="PRO_5035437515" evidence="1">
    <location>
        <begin position="25"/>
        <end position="117"/>
    </location>
</feature>